<dbReference type="AlphaFoldDB" id="A0A919FXR5"/>
<sequence length="51" mass="5396">MFLLALLVAMGLLAGAAVHTSMPVFLTASAVIALWLLAFGAREGLARRRAR</sequence>
<keyword evidence="1" id="KW-1133">Transmembrane helix</keyword>
<dbReference type="EMBL" id="BNBO01000021">
    <property type="protein sequence ID" value="GHH73834.1"/>
    <property type="molecule type" value="Genomic_DNA"/>
</dbReference>
<name>A0A919FXR5_9ACTN</name>
<gene>
    <name evidence="2" type="ORF">GCM10018781_39110</name>
</gene>
<keyword evidence="3" id="KW-1185">Reference proteome</keyword>
<proteinExistence type="predicted"/>
<evidence type="ECO:0000313" key="3">
    <source>
        <dbReference type="Proteomes" id="UP000617734"/>
    </source>
</evidence>
<comment type="caution">
    <text evidence="2">The sequence shown here is derived from an EMBL/GenBank/DDBJ whole genome shotgun (WGS) entry which is preliminary data.</text>
</comment>
<reference evidence="2" key="2">
    <citation type="submission" date="2020-09" db="EMBL/GenBank/DDBJ databases">
        <authorList>
            <person name="Sun Q."/>
            <person name="Ohkuma M."/>
        </authorList>
    </citation>
    <scope>NUCLEOTIDE SEQUENCE</scope>
    <source>
        <strain evidence="2">JCM 4646</strain>
    </source>
</reference>
<evidence type="ECO:0000256" key="1">
    <source>
        <dbReference type="SAM" id="Phobius"/>
    </source>
</evidence>
<keyword evidence="1" id="KW-0472">Membrane</keyword>
<evidence type="ECO:0000313" key="2">
    <source>
        <dbReference type="EMBL" id="GHH73834.1"/>
    </source>
</evidence>
<evidence type="ECO:0008006" key="4">
    <source>
        <dbReference type="Google" id="ProtNLM"/>
    </source>
</evidence>
<dbReference type="Proteomes" id="UP000617734">
    <property type="component" value="Unassembled WGS sequence"/>
</dbReference>
<dbReference type="RefSeq" id="WP_190212161.1">
    <property type="nucleotide sequence ID" value="NZ_BNBO01000021.1"/>
</dbReference>
<reference evidence="2" key="1">
    <citation type="journal article" date="2014" name="Int. J. Syst. Evol. Microbiol.">
        <title>Complete genome sequence of Corynebacterium casei LMG S-19264T (=DSM 44701T), isolated from a smear-ripened cheese.</title>
        <authorList>
            <consortium name="US DOE Joint Genome Institute (JGI-PGF)"/>
            <person name="Walter F."/>
            <person name="Albersmeier A."/>
            <person name="Kalinowski J."/>
            <person name="Ruckert C."/>
        </authorList>
    </citation>
    <scope>NUCLEOTIDE SEQUENCE</scope>
    <source>
        <strain evidence="2">JCM 4646</strain>
    </source>
</reference>
<dbReference type="GeneID" id="95354315"/>
<protein>
    <recommendedName>
        <fullName evidence="4">Small hydrophobic membrane protein</fullName>
    </recommendedName>
</protein>
<feature type="transmembrane region" description="Helical" evidence="1">
    <location>
        <begin position="26"/>
        <end position="45"/>
    </location>
</feature>
<accession>A0A919FXR5</accession>
<organism evidence="2 3">
    <name type="scientific">Kitasatospora indigofera</name>
    <dbReference type="NCBI Taxonomy" id="67307"/>
    <lineage>
        <taxon>Bacteria</taxon>
        <taxon>Bacillati</taxon>
        <taxon>Actinomycetota</taxon>
        <taxon>Actinomycetes</taxon>
        <taxon>Kitasatosporales</taxon>
        <taxon>Streptomycetaceae</taxon>
        <taxon>Kitasatospora</taxon>
    </lineage>
</organism>
<keyword evidence="1" id="KW-0812">Transmembrane</keyword>